<keyword evidence="9" id="KW-1185">Reference proteome</keyword>
<dbReference type="CDD" id="cd06662">
    <property type="entry name" value="SURF1"/>
    <property type="match status" value="1"/>
</dbReference>
<reference evidence="8" key="1">
    <citation type="submission" date="2022-06" db="EMBL/GenBank/DDBJ databases">
        <title>Draft genome sequence of Streptomyces sp. RB6PN25 isolated from peat swamp forest in Thailand.</title>
        <authorList>
            <person name="Duangmal K."/>
            <person name="Klaysubun C."/>
        </authorList>
    </citation>
    <scope>NUCLEOTIDE SEQUENCE</scope>
    <source>
        <strain evidence="8">RB6PN25</strain>
    </source>
</reference>
<dbReference type="Pfam" id="PF02104">
    <property type="entry name" value="SURF1"/>
    <property type="match status" value="1"/>
</dbReference>
<evidence type="ECO:0000256" key="2">
    <source>
        <dbReference type="ARBA" id="ARBA00007165"/>
    </source>
</evidence>
<evidence type="ECO:0000313" key="8">
    <source>
        <dbReference type="EMBL" id="MCQ4084404.1"/>
    </source>
</evidence>
<evidence type="ECO:0000256" key="5">
    <source>
        <dbReference type="ARBA" id="ARBA00023136"/>
    </source>
</evidence>
<evidence type="ECO:0000256" key="6">
    <source>
        <dbReference type="RuleBase" id="RU363076"/>
    </source>
</evidence>
<feature type="compositionally biased region" description="Low complexity" evidence="7">
    <location>
        <begin position="273"/>
        <end position="284"/>
    </location>
</feature>
<keyword evidence="6" id="KW-1003">Cell membrane</keyword>
<evidence type="ECO:0000256" key="7">
    <source>
        <dbReference type="SAM" id="MobiDB-lite"/>
    </source>
</evidence>
<keyword evidence="5 6" id="KW-0472">Membrane</keyword>
<comment type="caution">
    <text evidence="6">Lacks conserved residue(s) required for the propagation of feature annotation.</text>
</comment>
<comment type="caution">
    <text evidence="8">The sequence shown here is derived from an EMBL/GenBank/DDBJ whole genome shotgun (WGS) entry which is preliminary data.</text>
</comment>
<evidence type="ECO:0000313" key="9">
    <source>
        <dbReference type="Proteomes" id="UP001057702"/>
    </source>
</evidence>
<keyword evidence="4 6" id="KW-1133">Transmembrane helix</keyword>
<dbReference type="InterPro" id="IPR045214">
    <property type="entry name" value="Surf1/Surf4"/>
</dbReference>
<feature type="region of interest" description="Disordered" evidence="7">
    <location>
        <begin position="257"/>
        <end position="284"/>
    </location>
</feature>
<comment type="similarity">
    <text evidence="2 6">Belongs to the SURF1 family.</text>
</comment>
<dbReference type="EMBL" id="JANFNG010000035">
    <property type="protein sequence ID" value="MCQ4084404.1"/>
    <property type="molecule type" value="Genomic_DNA"/>
</dbReference>
<dbReference type="PANTHER" id="PTHR23427">
    <property type="entry name" value="SURFEIT LOCUS PROTEIN"/>
    <property type="match status" value="1"/>
</dbReference>
<dbReference type="Proteomes" id="UP001057702">
    <property type="component" value="Unassembled WGS sequence"/>
</dbReference>
<sequence>MYRFLLTPRWLGLTLLAVLAIPFCIFMGTWQLSRFDARVAAHQAAEKAPKPGTAPAIPLHDALASVGAQVTQTTSGRNITATGTYDAAHQFLVPGRVLDNKNGFYVLTLLRTSGGALPVVRGWLPGNASTATAGSVPPAPVGKVSVTGVLQAPESEGSDGVDTSGTLPSGQLGMISAATLVNLVPYPVYDGWITLDQATAPMRPVPPQAAPNTGLDMQAFQNLGYTGEWFVFAGFVVFIWLRLVRREAEVQRDLSLGLIPAPGEGDDADEAGDGAQARDAASVT</sequence>
<name>A0ABT1Q3A5_9ACTN</name>
<evidence type="ECO:0000256" key="3">
    <source>
        <dbReference type="ARBA" id="ARBA00022692"/>
    </source>
</evidence>
<keyword evidence="3 6" id="KW-0812">Transmembrane</keyword>
<gene>
    <name evidence="8" type="ORF">NGB36_28440</name>
</gene>
<proteinExistence type="inferred from homology"/>
<protein>
    <recommendedName>
        <fullName evidence="6">SURF1-like protein</fullName>
    </recommendedName>
</protein>
<dbReference type="InterPro" id="IPR002994">
    <property type="entry name" value="Surf1/Shy1"/>
</dbReference>
<comment type="subcellular location">
    <subcellularLocation>
        <location evidence="6">Cell membrane</location>
        <topology evidence="6">Multi-pass membrane protein</topology>
    </subcellularLocation>
    <subcellularLocation>
        <location evidence="1">Membrane</location>
    </subcellularLocation>
</comment>
<dbReference type="PROSITE" id="PS50895">
    <property type="entry name" value="SURF1"/>
    <property type="match status" value="1"/>
</dbReference>
<organism evidence="8 9">
    <name type="scientific">Streptomyces humicola</name>
    <dbReference type="NCBI Taxonomy" id="2953240"/>
    <lineage>
        <taxon>Bacteria</taxon>
        <taxon>Bacillati</taxon>
        <taxon>Actinomycetota</taxon>
        <taxon>Actinomycetes</taxon>
        <taxon>Kitasatosporales</taxon>
        <taxon>Streptomycetaceae</taxon>
        <taxon>Streptomyces</taxon>
    </lineage>
</organism>
<accession>A0ABT1Q3A5</accession>
<feature type="transmembrane region" description="Helical" evidence="6">
    <location>
        <begin position="223"/>
        <end position="244"/>
    </location>
</feature>
<dbReference type="RefSeq" id="WP_255923468.1">
    <property type="nucleotide sequence ID" value="NZ_JANFNG010000035.1"/>
</dbReference>
<evidence type="ECO:0000256" key="1">
    <source>
        <dbReference type="ARBA" id="ARBA00004370"/>
    </source>
</evidence>
<evidence type="ECO:0000256" key="4">
    <source>
        <dbReference type="ARBA" id="ARBA00022989"/>
    </source>
</evidence>
<dbReference type="PANTHER" id="PTHR23427:SF2">
    <property type="entry name" value="SURFEIT LOCUS PROTEIN 1"/>
    <property type="match status" value="1"/>
</dbReference>